<dbReference type="SUPFAM" id="SSF57850">
    <property type="entry name" value="RING/U-box"/>
    <property type="match status" value="1"/>
</dbReference>
<name>A0A814LYM8_9BILA</name>
<proteinExistence type="inferred from homology"/>
<dbReference type="PANTHER" id="PTHR12268:SF13">
    <property type="entry name" value="E3 UBIQUITIN-PROTEIN LIGASE KCMF1"/>
    <property type="match status" value="1"/>
</dbReference>
<dbReference type="GO" id="GO:0061630">
    <property type="term" value="F:ubiquitin protein ligase activity"/>
    <property type="evidence" value="ECO:0007669"/>
    <property type="project" value="UniProtKB-EC"/>
</dbReference>
<evidence type="ECO:0000256" key="2">
    <source>
        <dbReference type="ARBA" id="ARBA00010938"/>
    </source>
</evidence>
<dbReference type="SMART" id="SM00291">
    <property type="entry name" value="ZnF_ZZ"/>
    <property type="match status" value="1"/>
</dbReference>
<dbReference type="EC" id="2.3.2.27" evidence="3"/>
<accession>A0A814LYM8</accession>
<dbReference type="InterPro" id="IPR043145">
    <property type="entry name" value="Znf_ZZ_sf"/>
</dbReference>
<comment type="similarity">
    <text evidence="2">Belongs to the KCMF1 family.</text>
</comment>
<comment type="caution">
    <text evidence="10">The sequence shown here is derived from an EMBL/GenBank/DDBJ whole genome shotgun (WGS) entry which is preliminary data.</text>
</comment>
<dbReference type="InterPro" id="IPR050774">
    <property type="entry name" value="KCMF1/Dystrophin"/>
</dbReference>
<dbReference type="InterPro" id="IPR000433">
    <property type="entry name" value="Znf_ZZ"/>
</dbReference>
<keyword evidence="12" id="KW-1185">Reference proteome</keyword>
<evidence type="ECO:0000259" key="9">
    <source>
        <dbReference type="PROSITE" id="PS50135"/>
    </source>
</evidence>
<dbReference type="Gene3D" id="3.30.60.90">
    <property type="match status" value="1"/>
</dbReference>
<evidence type="ECO:0000256" key="6">
    <source>
        <dbReference type="ARBA" id="ARBA00022771"/>
    </source>
</evidence>
<evidence type="ECO:0000256" key="1">
    <source>
        <dbReference type="ARBA" id="ARBA00000900"/>
    </source>
</evidence>
<dbReference type="OrthoDB" id="7873042at2759"/>
<evidence type="ECO:0000256" key="3">
    <source>
        <dbReference type="ARBA" id="ARBA00012483"/>
    </source>
</evidence>
<evidence type="ECO:0000313" key="12">
    <source>
        <dbReference type="Proteomes" id="UP000663832"/>
    </source>
</evidence>
<dbReference type="PROSITE" id="PS50135">
    <property type="entry name" value="ZF_ZZ_2"/>
    <property type="match status" value="1"/>
</dbReference>
<sequence length="201" mass="23644">MSIHHGISCDLCRKLNFSGRRYKCLICNDFDLCSICYDKNQNLSIQTHSIHHPMQLILTSNDYEHIYFGYIRTQRSPMSLTCPYCNQNGFSLNILIKHINEQHLISNYSIRCPICFTRQNHLVEHLHEHTENNLIIKTKTIKNLDSDEKQIKTSEKSLLEKLLDNHSNKNENNNQRYLFIHLLLTDLLDQKSVNMNVEINS</sequence>
<dbReference type="PROSITE" id="PS01357">
    <property type="entry name" value="ZF_ZZ_1"/>
    <property type="match status" value="1"/>
</dbReference>
<dbReference type="GO" id="GO:0005886">
    <property type="term" value="C:plasma membrane"/>
    <property type="evidence" value="ECO:0007669"/>
    <property type="project" value="TreeGrafter"/>
</dbReference>
<dbReference type="Proteomes" id="UP000663832">
    <property type="component" value="Unassembled WGS sequence"/>
</dbReference>
<organism evidence="10 13">
    <name type="scientific">Adineta steineri</name>
    <dbReference type="NCBI Taxonomy" id="433720"/>
    <lineage>
        <taxon>Eukaryota</taxon>
        <taxon>Metazoa</taxon>
        <taxon>Spiralia</taxon>
        <taxon>Gnathifera</taxon>
        <taxon>Rotifera</taxon>
        <taxon>Eurotatoria</taxon>
        <taxon>Bdelloidea</taxon>
        <taxon>Adinetida</taxon>
        <taxon>Adinetidae</taxon>
        <taxon>Adineta</taxon>
    </lineage>
</organism>
<gene>
    <name evidence="10" type="ORF">BJG266_LOCUS19793</name>
    <name evidence="11" type="ORF">QVE165_LOCUS42167</name>
</gene>
<comment type="catalytic activity">
    <reaction evidence="1">
        <text>S-ubiquitinyl-[E2 ubiquitin-conjugating enzyme]-L-cysteine + [acceptor protein]-L-lysine = [E2 ubiquitin-conjugating enzyme]-L-cysteine + N(6)-ubiquitinyl-[acceptor protein]-L-lysine.</text>
        <dbReference type="EC" id="2.3.2.27"/>
    </reaction>
</comment>
<evidence type="ECO:0000256" key="8">
    <source>
        <dbReference type="PROSITE-ProRule" id="PRU00228"/>
    </source>
</evidence>
<dbReference type="Pfam" id="PF00569">
    <property type="entry name" value="ZZ"/>
    <property type="match status" value="1"/>
</dbReference>
<evidence type="ECO:0000313" key="11">
    <source>
        <dbReference type="EMBL" id="CAF1479889.1"/>
    </source>
</evidence>
<dbReference type="CDD" id="cd02338">
    <property type="entry name" value="ZZ_PCMF_like"/>
    <property type="match status" value="1"/>
</dbReference>
<protein>
    <recommendedName>
        <fullName evidence="3">RING-type E3 ubiquitin transferase</fullName>
        <ecNumber evidence="3">2.3.2.27</ecNumber>
    </recommendedName>
</protein>
<evidence type="ECO:0000313" key="13">
    <source>
        <dbReference type="Proteomes" id="UP000663877"/>
    </source>
</evidence>
<feature type="domain" description="ZZ-type" evidence="9">
    <location>
        <begin position="4"/>
        <end position="62"/>
    </location>
</feature>
<evidence type="ECO:0000256" key="7">
    <source>
        <dbReference type="ARBA" id="ARBA00022833"/>
    </source>
</evidence>
<keyword evidence="4" id="KW-0808">Transferase</keyword>
<dbReference type="Proteomes" id="UP000663877">
    <property type="component" value="Unassembled WGS sequence"/>
</dbReference>
<dbReference type="GO" id="GO:0099536">
    <property type="term" value="P:synaptic signaling"/>
    <property type="evidence" value="ECO:0007669"/>
    <property type="project" value="TreeGrafter"/>
</dbReference>
<keyword evidence="7" id="KW-0862">Zinc</keyword>
<dbReference type="PANTHER" id="PTHR12268">
    <property type="entry name" value="E3 UBIQUITIN-PROTEIN LIGASE KCMF1"/>
    <property type="match status" value="1"/>
</dbReference>
<dbReference type="GO" id="GO:0008270">
    <property type="term" value="F:zinc ion binding"/>
    <property type="evidence" value="ECO:0007669"/>
    <property type="project" value="UniProtKB-KW"/>
</dbReference>
<dbReference type="GO" id="GO:0045202">
    <property type="term" value="C:synapse"/>
    <property type="evidence" value="ECO:0007669"/>
    <property type="project" value="GOC"/>
</dbReference>
<keyword evidence="5" id="KW-0479">Metal-binding</keyword>
<keyword evidence="6 8" id="KW-0863">Zinc-finger</keyword>
<dbReference type="EMBL" id="CAJNOI010000108">
    <property type="protein sequence ID" value="CAF1072581.1"/>
    <property type="molecule type" value="Genomic_DNA"/>
</dbReference>
<dbReference type="AlphaFoldDB" id="A0A814LYM8"/>
<dbReference type="InterPro" id="IPR008598">
    <property type="entry name" value="Di19_Zn-bd"/>
</dbReference>
<dbReference type="EMBL" id="CAJNOM010000515">
    <property type="protein sequence ID" value="CAF1479889.1"/>
    <property type="molecule type" value="Genomic_DNA"/>
</dbReference>
<evidence type="ECO:0000256" key="4">
    <source>
        <dbReference type="ARBA" id="ARBA00022679"/>
    </source>
</evidence>
<evidence type="ECO:0000256" key="5">
    <source>
        <dbReference type="ARBA" id="ARBA00022723"/>
    </source>
</evidence>
<evidence type="ECO:0000313" key="10">
    <source>
        <dbReference type="EMBL" id="CAF1072581.1"/>
    </source>
</evidence>
<reference evidence="10" key="1">
    <citation type="submission" date="2021-02" db="EMBL/GenBank/DDBJ databases">
        <authorList>
            <person name="Nowell W R."/>
        </authorList>
    </citation>
    <scope>NUCLEOTIDE SEQUENCE</scope>
</reference>
<dbReference type="Pfam" id="PF05605">
    <property type="entry name" value="zf-Di19"/>
    <property type="match status" value="1"/>
</dbReference>